<proteinExistence type="predicted"/>
<feature type="compositionally biased region" description="Polar residues" evidence="1">
    <location>
        <begin position="120"/>
        <end position="129"/>
    </location>
</feature>
<name>A0AAN8S735_POLSC</name>
<dbReference type="Proteomes" id="UP001372834">
    <property type="component" value="Unassembled WGS sequence"/>
</dbReference>
<organism evidence="2 3">
    <name type="scientific">Polyplax serrata</name>
    <name type="common">Common mouse louse</name>
    <dbReference type="NCBI Taxonomy" id="468196"/>
    <lineage>
        <taxon>Eukaryota</taxon>
        <taxon>Metazoa</taxon>
        <taxon>Ecdysozoa</taxon>
        <taxon>Arthropoda</taxon>
        <taxon>Hexapoda</taxon>
        <taxon>Insecta</taxon>
        <taxon>Pterygota</taxon>
        <taxon>Neoptera</taxon>
        <taxon>Paraneoptera</taxon>
        <taxon>Psocodea</taxon>
        <taxon>Troctomorpha</taxon>
        <taxon>Phthiraptera</taxon>
        <taxon>Anoplura</taxon>
        <taxon>Polyplacidae</taxon>
        <taxon>Polyplax</taxon>
    </lineage>
</organism>
<dbReference type="AlphaFoldDB" id="A0AAN8S735"/>
<evidence type="ECO:0000313" key="2">
    <source>
        <dbReference type="EMBL" id="KAK6636521.1"/>
    </source>
</evidence>
<protein>
    <submittedName>
        <fullName evidence="2">Uncharacterized protein</fullName>
    </submittedName>
</protein>
<comment type="caution">
    <text evidence="2">The sequence shown here is derived from an EMBL/GenBank/DDBJ whole genome shotgun (WGS) entry which is preliminary data.</text>
</comment>
<accession>A0AAN8S735</accession>
<feature type="region of interest" description="Disordered" evidence="1">
    <location>
        <begin position="117"/>
        <end position="137"/>
    </location>
</feature>
<reference evidence="2 3" key="1">
    <citation type="submission" date="2023-10" db="EMBL/GenBank/DDBJ databases">
        <title>Genomes of two closely related lineages of the louse Polyplax serrata with different host specificities.</title>
        <authorList>
            <person name="Martinu J."/>
            <person name="Tarabai H."/>
            <person name="Stefka J."/>
            <person name="Hypsa V."/>
        </authorList>
    </citation>
    <scope>NUCLEOTIDE SEQUENCE [LARGE SCALE GENOMIC DNA]</scope>
    <source>
        <strain evidence="2">HR10_N</strain>
    </source>
</reference>
<gene>
    <name evidence="2" type="ORF">RUM43_010183</name>
</gene>
<evidence type="ECO:0000256" key="1">
    <source>
        <dbReference type="SAM" id="MobiDB-lite"/>
    </source>
</evidence>
<evidence type="ECO:0000313" key="3">
    <source>
        <dbReference type="Proteomes" id="UP001372834"/>
    </source>
</evidence>
<dbReference type="EMBL" id="JAWJWE010000004">
    <property type="protein sequence ID" value="KAK6636521.1"/>
    <property type="molecule type" value="Genomic_DNA"/>
</dbReference>
<sequence length="137" mass="15884">MDTNDLKNVASQIVDEVQEKARTRLSQNGSQEPDSTTCCNTFALINPYCVEQCSSETISCDDLCDLDCRAEDPFDKESSEPRYRLEDGRRLTKVPPRWDPIDHTWFNSSRREKCSSSMSFLTTSENCPRNQKRKYRK</sequence>